<dbReference type="Proteomes" id="UP000014074">
    <property type="component" value="Unassembled WGS sequence"/>
</dbReference>
<accession>R8BWD2</accession>
<dbReference type="KEGG" id="tmn:UCRPA7_732"/>
<dbReference type="Pfam" id="PF09488">
    <property type="entry name" value="Osmo_MPGsynth"/>
    <property type="match status" value="1"/>
</dbReference>
<dbReference type="GO" id="GO:0051479">
    <property type="term" value="P:mannosylglycerate biosynthetic process"/>
    <property type="evidence" value="ECO:0007669"/>
    <property type="project" value="InterPro"/>
</dbReference>
<dbReference type="AlphaFoldDB" id="R8BWD2"/>
<dbReference type="InterPro" id="IPR029044">
    <property type="entry name" value="Nucleotide-diphossugar_trans"/>
</dbReference>
<protein>
    <submittedName>
        <fullName evidence="2">Putative mannosyl-3-phosphoglycerate synthase protein</fullName>
    </submittedName>
</protein>
<evidence type="ECO:0000313" key="2">
    <source>
        <dbReference type="EMBL" id="EOO03686.1"/>
    </source>
</evidence>
<organism evidence="2 3">
    <name type="scientific">Phaeoacremonium minimum (strain UCR-PA7)</name>
    <name type="common">Esca disease fungus</name>
    <name type="synonym">Togninia minima</name>
    <dbReference type="NCBI Taxonomy" id="1286976"/>
    <lineage>
        <taxon>Eukaryota</taxon>
        <taxon>Fungi</taxon>
        <taxon>Dikarya</taxon>
        <taxon>Ascomycota</taxon>
        <taxon>Pezizomycotina</taxon>
        <taxon>Sordariomycetes</taxon>
        <taxon>Sordariomycetidae</taxon>
        <taxon>Togniniales</taxon>
        <taxon>Togniniaceae</taxon>
        <taxon>Phaeoacremonium</taxon>
    </lineage>
</organism>
<dbReference type="GO" id="GO:0050504">
    <property type="term" value="F:mannosyl-3-phosphoglycerate synthase activity"/>
    <property type="evidence" value="ECO:0007669"/>
    <property type="project" value="InterPro"/>
</dbReference>
<reference evidence="3" key="1">
    <citation type="journal article" date="2013" name="Genome Announc.">
        <title>Draft genome sequence of the ascomycete Phaeoacremonium aleophilum strain UCR-PA7, a causal agent of the esca disease complex in grapevines.</title>
        <authorList>
            <person name="Blanco-Ulate B."/>
            <person name="Rolshausen P."/>
            <person name="Cantu D."/>
        </authorList>
    </citation>
    <scope>NUCLEOTIDE SEQUENCE [LARGE SCALE GENOMIC DNA]</scope>
    <source>
        <strain evidence="3">UCR-PA7</strain>
    </source>
</reference>
<dbReference type="OrthoDB" id="10013407at2759"/>
<dbReference type="InterPro" id="IPR012812">
    <property type="entry name" value="Osmo_MPG_synth"/>
</dbReference>
<name>R8BWD2_PHAM7</name>
<dbReference type="eggNOG" id="ENOG502SKFP">
    <property type="taxonomic scope" value="Eukaryota"/>
</dbReference>
<dbReference type="Gene3D" id="3.90.550.10">
    <property type="entry name" value="Spore Coat Polysaccharide Biosynthesis Protein SpsA, Chain A"/>
    <property type="match status" value="1"/>
</dbReference>
<dbReference type="GO" id="GO:0005737">
    <property type="term" value="C:cytoplasm"/>
    <property type="evidence" value="ECO:0007669"/>
    <property type="project" value="InterPro"/>
</dbReference>
<feature type="compositionally biased region" description="Polar residues" evidence="1">
    <location>
        <begin position="28"/>
        <end position="41"/>
    </location>
</feature>
<dbReference type="HOGENOM" id="CLU_028916_0_0_1"/>
<gene>
    <name evidence="2" type="ORF">UCRPA7_732</name>
</gene>
<sequence>MRLTTASVTSSVGNVHIHSLQRVVELDSGSTTPVDDGSSNNTRRDDGTVSVSTEDLRAIEAQLVIVVPCMNEDISTIEGVLSSIPHRCLIILVSNSSTEGARDEVDLLQHFCKTTGRSAVAIHQRDPGAAAALKQAGLPELLDDAGLIRNGKGEAMLLGLVLAATTTRKYIGFIDADNFVPGSVHEYCKVFAAGLHLASQQSDDVMVRISWASKPKVQDGQLIFGQQGRSSRIVNSWLNRLLVMLQTGDDSPSNGTDEHLVKGIATGNAGEHAMSISLALKLRLASGYAIEPFHFLDVFEQFGSSMSSPENNSSVHIYQIQTRNPHLHDAKDDKHIERMWAVALSHICHSHVSMPAGCSSSYRTAVARFMVDQGVLRPG</sequence>
<dbReference type="EMBL" id="KB932813">
    <property type="protein sequence ID" value="EOO03686.1"/>
    <property type="molecule type" value="Genomic_DNA"/>
</dbReference>
<evidence type="ECO:0000313" key="3">
    <source>
        <dbReference type="Proteomes" id="UP000014074"/>
    </source>
</evidence>
<feature type="region of interest" description="Disordered" evidence="1">
    <location>
        <begin position="26"/>
        <end position="51"/>
    </location>
</feature>
<evidence type="ECO:0000256" key="1">
    <source>
        <dbReference type="SAM" id="MobiDB-lite"/>
    </source>
</evidence>
<dbReference type="SUPFAM" id="SSF53448">
    <property type="entry name" value="Nucleotide-diphospho-sugar transferases"/>
    <property type="match status" value="1"/>
</dbReference>
<dbReference type="RefSeq" id="XP_007911517.1">
    <property type="nucleotide sequence ID" value="XM_007913326.1"/>
</dbReference>
<proteinExistence type="predicted"/>
<dbReference type="CDD" id="cd00761">
    <property type="entry name" value="Glyco_tranf_GTA_type"/>
    <property type="match status" value="1"/>
</dbReference>
<keyword evidence="3" id="KW-1185">Reference proteome</keyword>
<dbReference type="GeneID" id="19328068"/>